<dbReference type="Proteomes" id="UP000311919">
    <property type="component" value="Unassembled WGS sequence"/>
</dbReference>
<dbReference type="CDD" id="cd06257">
    <property type="entry name" value="DnaJ"/>
    <property type="match status" value="1"/>
</dbReference>
<name>Q5DB26_SCHJA</name>
<evidence type="ECO:0000313" key="3">
    <source>
        <dbReference type="EMBL" id="AAW26980.1"/>
    </source>
</evidence>
<dbReference type="SUPFAM" id="SSF46565">
    <property type="entry name" value="Chaperone J-domain"/>
    <property type="match status" value="1"/>
</dbReference>
<dbReference type="EMBL" id="AY815248">
    <property type="protein sequence ID" value="AAW26980.1"/>
    <property type="molecule type" value="mRNA"/>
</dbReference>
<feature type="domain" description="J" evidence="2">
    <location>
        <begin position="33"/>
        <end position="121"/>
    </location>
</feature>
<evidence type="ECO:0000256" key="1">
    <source>
        <dbReference type="SAM" id="MobiDB-lite"/>
    </source>
</evidence>
<feature type="compositionally biased region" description="Basic and acidic residues" evidence="1">
    <location>
        <begin position="247"/>
        <end position="279"/>
    </location>
</feature>
<protein>
    <submittedName>
        <fullName evidence="3">SJCHGC00951 protein</fullName>
    </submittedName>
</protein>
<dbReference type="OrthoDB" id="1922282at2759"/>
<dbReference type="EMBL" id="SKCS01000296">
    <property type="protein sequence ID" value="TNN11370.1"/>
    <property type="molecule type" value="Genomic_DNA"/>
</dbReference>
<reference evidence="3" key="2">
    <citation type="journal article" date="2006" name="PLoS Pathog.">
        <title>New perspectives on host-parasite interplay by comparative transcriptomic and proteomic analyses of Schistosoma japonicum.</title>
        <authorList>
            <person name="Liu F."/>
            <person name="Lu J."/>
            <person name="Hu W."/>
            <person name="Wang S.Y."/>
            <person name="Cui S.J."/>
            <person name="Chi M."/>
            <person name="Yan Q."/>
            <person name="Wang X.R."/>
            <person name="Song H.D."/>
            <person name="Xu X.N."/>
            <person name="Wang J.J."/>
            <person name="Zhang X.L."/>
            <person name="Zhang X."/>
            <person name="Wang Z.Q."/>
            <person name="Xue C.L."/>
            <person name="Brindley P.J."/>
            <person name="McManus D.P."/>
            <person name="Yang P.Y."/>
            <person name="Feng Z."/>
            <person name="Chen Z."/>
            <person name="Han Z.G."/>
        </authorList>
    </citation>
    <scope>NUCLEOTIDE SEQUENCE</scope>
</reference>
<evidence type="ECO:0000313" key="5">
    <source>
        <dbReference type="Proteomes" id="UP000311919"/>
    </source>
</evidence>
<dbReference type="Gene3D" id="1.10.287.110">
    <property type="entry name" value="DnaJ domain"/>
    <property type="match status" value="1"/>
</dbReference>
<evidence type="ECO:0000313" key="4">
    <source>
        <dbReference type="EMBL" id="TNN11370.1"/>
    </source>
</evidence>
<sequence length="316" mass="37457">MILSRAGEIMHRFMLQLNEWRNFSTKLTHEGMKAFELLGISSSSTPDECKKAYLNLACSIHPYVKNDSIDSNDNNDLQKKANIEFHRLHQAYTLAYKICANNHQLSRNDCLLKQLDYDIREFRNKAPHHRRFLDLERQEHHLNRFHQPIKNGNLNERRKSLQSQRITKAQHRAANYRVEKIMESVNHDDDSQGDYNKLMQRRPSVKENNADIYTDFETEVKEFNLIVPSPEMQRFHLDSKTAIDQLTRKEHSQIDEESKQIDHATTEDQNKNDTPKSEDDNQSLWDPRYMAEVMHDFYRELAKSFVSILRGFKDHK</sequence>
<reference evidence="4 5" key="3">
    <citation type="submission" date="2019-03" db="EMBL/GenBank/DDBJ databases">
        <title>An improved genome assembly of the fluke Schistosoma japonicum.</title>
        <authorList>
            <person name="Hu W."/>
            <person name="Luo F."/>
            <person name="Yin M."/>
            <person name="Mo X."/>
            <person name="Sun C."/>
            <person name="Wu Q."/>
            <person name="Zhu B."/>
            <person name="Xiang M."/>
            <person name="Wang J."/>
            <person name="Wang Y."/>
            <person name="Zhang T."/>
            <person name="Xu B."/>
            <person name="Zheng H."/>
            <person name="Feng Z."/>
        </authorList>
    </citation>
    <scope>NUCLEOTIDE SEQUENCE [LARGE SCALE GENOMIC DNA]</scope>
    <source>
        <strain evidence="4">HuSjv2</strain>
        <tissue evidence="4">Worms</tissue>
    </source>
</reference>
<gene>
    <name evidence="4" type="ORF">EWB00_004638</name>
</gene>
<keyword evidence="5" id="KW-1185">Reference proteome</keyword>
<dbReference type="InterPro" id="IPR036869">
    <property type="entry name" value="J_dom_sf"/>
</dbReference>
<evidence type="ECO:0000259" key="2">
    <source>
        <dbReference type="PROSITE" id="PS50076"/>
    </source>
</evidence>
<reference evidence="3" key="1">
    <citation type="submission" date="2004-11" db="EMBL/GenBank/DDBJ databases">
        <title>The full-length cDNA sequences of Schistosoma japonicum genes.</title>
        <authorList>
            <person name="Han Z."/>
        </authorList>
    </citation>
    <scope>NUCLEOTIDE SEQUENCE</scope>
</reference>
<dbReference type="PROSITE" id="PS50076">
    <property type="entry name" value="DNAJ_2"/>
    <property type="match status" value="1"/>
</dbReference>
<accession>Q5DB26</accession>
<proteinExistence type="evidence at transcript level"/>
<dbReference type="STRING" id="6182.Q5DB26"/>
<feature type="region of interest" description="Disordered" evidence="1">
    <location>
        <begin position="247"/>
        <end position="284"/>
    </location>
</feature>
<dbReference type="InterPro" id="IPR001623">
    <property type="entry name" value="DnaJ_domain"/>
</dbReference>
<organism evidence="3">
    <name type="scientific">Schistosoma japonicum</name>
    <name type="common">Blood fluke</name>
    <dbReference type="NCBI Taxonomy" id="6182"/>
    <lineage>
        <taxon>Eukaryota</taxon>
        <taxon>Metazoa</taxon>
        <taxon>Spiralia</taxon>
        <taxon>Lophotrochozoa</taxon>
        <taxon>Platyhelminthes</taxon>
        <taxon>Trematoda</taxon>
        <taxon>Digenea</taxon>
        <taxon>Strigeidida</taxon>
        <taxon>Schistosomatoidea</taxon>
        <taxon>Schistosomatidae</taxon>
        <taxon>Schistosoma</taxon>
    </lineage>
</organism>
<dbReference type="AlphaFoldDB" id="Q5DB26"/>